<evidence type="ECO:0000313" key="2">
    <source>
        <dbReference type="Proteomes" id="UP000295706"/>
    </source>
</evidence>
<name>A0A4R4KBS1_9BACT</name>
<dbReference type="RefSeq" id="WP_132117534.1">
    <property type="nucleotide sequence ID" value="NZ_SMJU01000006.1"/>
</dbReference>
<organism evidence="1 2">
    <name type="scientific">Arundinibacter roseus</name>
    <dbReference type="NCBI Taxonomy" id="2070510"/>
    <lineage>
        <taxon>Bacteria</taxon>
        <taxon>Pseudomonadati</taxon>
        <taxon>Bacteroidota</taxon>
        <taxon>Cytophagia</taxon>
        <taxon>Cytophagales</taxon>
        <taxon>Spirosomataceae</taxon>
        <taxon>Arundinibacter</taxon>
    </lineage>
</organism>
<comment type="caution">
    <text evidence="1">The sequence shown here is derived from an EMBL/GenBank/DDBJ whole genome shotgun (WGS) entry which is preliminary data.</text>
</comment>
<accession>A0A4R4KBS1</accession>
<protein>
    <recommendedName>
        <fullName evidence="3">DUF4595 domain-containing protein</fullName>
    </recommendedName>
</protein>
<dbReference type="AlphaFoldDB" id="A0A4R4KBS1"/>
<gene>
    <name evidence="1" type="ORF">EZE20_11115</name>
</gene>
<keyword evidence="2" id="KW-1185">Reference proteome</keyword>
<dbReference type="Proteomes" id="UP000295706">
    <property type="component" value="Unassembled WGS sequence"/>
</dbReference>
<reference evidence="1 2" key="1">
    <citation type="submission" date="2019-02" db="EMBL/GenBank/DDBJ databases">
        <title>Arundinibacter roseus gen. nov., sp. nov., a new member of the family Cytophagaceae.</title>
        <authorList>
            <person name="Szuroczki S."/>
            <person name="Khayer B."/>
            <person name="Sproer C."/>
            <person name="Toumi M."/>
            <person name="Szabo A."/>
            <person name="Felfoldi T."/>
            <person name="Schumann P."/>
            <person name="Toth E."/>
        </authorList>
    </citation>
    <scope>NUCLEOTIDE SEQUENCE [LARGE SCALE GENOMIC DNA]</scope>
    <source>
        <strain evidence="1 2">DMA-k-7a</strain>
    </source>
</reference>
<evidence type="ECO:0000313" key="1">
    <source>
        <dbReference type="EMBL" id="TDB65248.1"/>
    </source>
</evidence>
<sequence length="266" mass="30841">MAQKLLIAFVFICLLVQCKKEEKDEPVPEPAGCLMIGETINDLPYRLYEYAENNQLFRIQQYQSEAPNKLEKRFSFDYDLDGRVATFRETNLLSPFINYQYELIYSSESTLDTIRKYQVFNSGPRLIETYILTYDAQKRITTYAWGENYWRYEYDDAGNLTKWFAKITSVINQEILVAEYDNYDEKENIYSDVYPAQLINLVAGGGSSKANPGSFKFYLGTPTPSQTGIVTYEYNEKNFPTQASTTIFRPTGGATTQVYKFEYECL</sequence>
<proteinExistence type="predicted"/>
<evidence type="ECO:0008006" key="3">
    <source>
        <dbReference type="Google" id="ProtNLM"/>
    </source>
</evidence>
<dbReference type="OrthoDB" id="932426at2"/>
<dbReference type="EMBL" id="SMJU01000006">
    <property type="protein sequence ID" value="TDB65248.1"/>
    <property type="molecule type" value="Genomic_DNA"/>
</dbReference>